<keyword evidence="3" id="KW-1185">Reference proteome</keyword>
<dbReference type="Pfam" id="PF08811">
    <property type="entry name" value="DUF1800"/>
    <property type="match status" value="1"/>
</dbReference>
<dbReference type="PANTHER" id="PTHR43737">
    <property type="entry name" value="BLL7424 PROTEIN"/>
    <property type="match status" value="1"/>
</dbReference>
<gene>
    <name evidence="2" type="ORF">ACFOMD_11750</name>
</gene>
<feature type="region of interest" description="Disordered" evidence="1">
    <location>
        <begin position="52"/>
        <end position="78"/>
    </location>
</feature>
<name>A0ABV7XDC2_9SPHN</name>
<dbReference type="InterPro" id="IPR014917">
    <property type="entry name" value="DUF1800"/>
</dbReference>
<comment type="caution">
    <text evidence="2">The sequence shown here is derived from an EMBL/GenBank/DDBJ whole genome shotgun (WGS) entry which is preliminary data.</text>
</comment>
<organism evidence="2 3">
    <name type="scientific">Sphingoaurantiacus capsulatus</name>
    <dbReference type="NCBI Taxonomy" id="1771310"/>
    <lineage>
        <taxon>Bacteria</taxon>
        <taxon>Pseudomonadati</taxon>
        <taxon>Pseudomonadota</taxon>
        <taxon>Alphaproteobacteria</taxon>
        <taxon>Sphingomonadales</taxon>
        <taxon>Sphingosinicellaceae</taxon>
        <taxon>Sphingoaurantiacus</taxon>
    </lineage>
</organism>
<dbReference type="EMBL" id="JBHRXV010000010">
    <property type="protein sequence ID" value="MFC3713252.1"/>
    <property type="molecule type" value="Genomic_DNA"/>
</dbReference>
<evidence type="ECO:0000313" key="2">
    <source>
        <dbReference type="EMBL" id="MFC3713252.1"/>
    </source>
</evidence>
<dbReference type="PANTHER" id="PTHR43737:SF1">
    <property type="entry name" value="DUF1501 DOMAIN-CONTAINING PROTEIN"/>
    <property type="match status" value="1"/>
</dbReference>
<dbReference type="Proteomes" id="UP001595615">
    <property type="component" value="Unassembled WGS sequence"/>
</dbReference>
<proteinExistence type="predicted"/>
<evidence type="ECO:0000256" key="1">
    <source>
        <dbReference type="SAM" id="MobiDB-lite"/>
    </source>
</evidence>
<reference evidence="3" key="1">
    <citation type="journal article" date="2019" name="Int. J. Syst. Evol. Microbiol.">
        <title>The Global Catalogue of Microorganisms (GCM) 10K type strain sequencing project: providing services to taxonomists for standard genome sequencing and annotation.</title>
        <authorList>
            <consortium name="The Broad Institute Genomics Platform"/>
            <consortium name="The Broad Institute Genome Sequencing Center for Infectious Disease"/>
            <person name="Wu L."/>
            <person name="Ma J."/>
        </authorList>
    </citation>
    <scope>NUCLEOTIDE SEQUENCE [LARGE SCALE GENOMIC DNA]</scope>
    <source>
        <strain evidence="3">KCTC 42644</strain>
    </source>
</reference>
<accession>A0ABV7XDC2</accession>
<evidence type="ECO:0000313" key="3">
    <source>
        <dbReference type="Proteomes" id="UP001595615"/>
    </source>
</evidence>
<dbReference type="RefSeq" id="WP_380861557.1">
    <property type="nucleotide sequence ID" value="NZ_JBHRXV010000010.1"/>
</dbReference>
<feature type="compositionally biased region" description="Low complexity" evidence="1">
    <location>
        <begin position="54"/>
        <end position="64"/>
    </location>
</feature>
<protein>
    <submittedName>
        <fullName evidence="2">DUF1800 family protein</fullName>
    </submittedName>
</protein>
<sequence>MNELLLDQESLTAVPSAAADMTADSATLSASPAAALTAAALMLAACGGGGGSSSGSSGPQVAAPTGPPPPTPADMGRFLGQSAMGANRAEVDRVLSIGIPAWIDEQIAMARPTSHWNWLVANGFNVIANQGNTAGFDPAMWQQFISSPDQLRQRVGLALLDFIVVSIDQVGGSWRQFAMAAFIDILWDNAFGNFRTLLEKISTNAAMAQFLTFLGNNKANTQRGTIPDENYARELMQLFALGPQKLNSDGSVQMEGDRAAETYTQDDVSGLARVFTGWNLDSTDNTIPDRYGRPLVPNANQHEMGVKTFLGTTIPAGTAGADSLRLALDAIFAHANCPPFVSKTLIQRLVTSNPSPAYIARVSAKFENDGAGVRGNLAAVVKAILLDDEARSKTAMASANAGKLREPVTRLTGWARAFGVTSPSGAWAIGDTSNPTNRLGQGAGHAPSVFNFFRPGYAPPNSSLATQKMVAPEMQITNEPSVFGYLNYMMGLIQNGTGDVKAEYTDWLTRTATSASLVNDINIVLAGGQVNATTVAQIVQAVDSIDNTTLTGPNNRLYTAIMLVMASPEYLVLK</sequence>